<evidence type="ECO:0000256" key="2">
    <source>
        <dbReference type="ARBA" id="ARBA00005904"/>
    </source>
</evidence>
<comment type="subcellular location">
    <subcellularLocation>
        <location evidence="1">Nucleus</location>
    </subcellularLocation>
</comment>
<dbReference type="RefSeq" id="XP_018230028.1">
    <property type="nucleotide sequence ID" value="XM_018373853.1"/>
</dbReference>
<dbReference type="STRING" id="1408657.A0A0W4ZRQ6"/>
<gene>
    <name evidence="6" type="ORF">T551_01590</name>
</gene>
<dbReference type="EMBL" id="LFWA01000006">
    <property type="protein sequence ID" value="KTW31038.1"/>
    <property type="molecule type" value="Genomic_DNA"/>
</dbReference>
<feature type="compositionally biased region" description="Polar residues" evidence="4">
    <location>
        <begin position="372"/>
        <end position="387"/>
    </location>
</feature>
<dbReference type="InterPro" id="IPR007019">
    <property type="entry name" value="SURF6"/>
</dbReference>
<dbReference type="Proteomes" id="UP000053447">
    <property type="component" value="Unassembled WGS sequence"/>
</dbReference>
<comment type="caution">
    <text evidence="6">The sequence shown here is derived from an EMBL/GenBank/DDBJ whole genome shotgun (WGS) entry which is preliminary data.</text>
</comment>
<comment type="similarity">
    <text evidence="2">Belongs to the SURF6 family.</text>
</comment>
<dbReference type="VEuPathDB" id="FungiDB:T551_01590"/>
<dbReference type="GO" id="GO:0005730">
    <property type="term" value="C:nucleolus"/>
    <property type="evidence" value="ECO:0007669"/>
    <property type="project" value="TreeGrafter"/>
</dbReference>
<dbReference type="GeneID" id="28940108"/>
<evidence type="ECO:0000256" key="4">
    <source>
        <dbReference type="SAM" id="MobiDB-lite"/>
    </source>
</evidence>
<feature type="compositionally biased region" description="Basic residues" evidence="4">
    <location>
        <begin position="307"/>
        <end position="320"/>
    </location>
</feature>
<keyword evidence="3" id="KW-0539">Nucleus</keyword>
<feature type="compositionally biased region" description="Basic and acidic residues" evidence="4">
    <location>
        <begin position="184"/>
        <end position="224"/>
    </location>
</feature>
<sequence>MAKDSWNKRKRTKEEARYLRKLKLDPDSQLNNDNINIQTNEKKIQPLFGLNKNMNKENKPHNRSEKKDFFKNEQNSTQSILFHENLEISNNIENKTNKKSLINKNKEKIIKNEETEKKEDILYIEKKPETQSQRASNISDLRAKLAFRIEQLRANRKASKSMTDGSAKNRDSILETRKRKKQTFLKEKKENPLKKEEKNISNEEKKHKSVKEESKNDEDLLNKPKENSLLYGRISFASDEDELKPAQKKYQSMDLAGALRHAEAKRMRLNQLSDEKKKQIIESDAWKKAFLLSEGKKVKDNETLLKKSMKRQERQKKKSAKTWNERLLQVSKAKQLRQKKREENIEARRTMRKKKQLAKKKRRPGFEGSLHIKNQNNTKTSLDTPKK</sequence>
<proteinExistence type="inferred from homology"/>
<feature type="compositionally biased region" description="Basic and acidic residues" evidence="4">
    <location>
        <begin position="167"/>
        <end position="176"/>
    </location>
</feature>
<feature type="compositionally biased region" description="Basic and acidic residues" evidence="4">
    <location>
        <begin position="340"/>
        <end position="349"/>
    </location>
</feature>
<feature type="region of interest" description="Disordered" evidence="4">
    <location>
        <begin position="155"/>
        <end position="224"/>
    </location>
</feature>
<feature type="region of interest" description="Disordered" evidence="4">
    <location>
        <begin position="303"/>
        <end position="387"/>
    </location>
</feature>
<evidence type="ECO:0000256" key="3">
    <source>
        <dbReference type="ARBA" id="ARBA00023242"/>
    </source>
</evidence>
<dbReference type="InterPro" id="IPR029190">
    <property type="entry name" value="Rrp14/SURF6_C"/>
</dbReference>
<dbReference type="GO" id="GO:0042274">
    <property type="term" value="P:ribosomal small subunit biogenesis"/>
    <property type="evidence" value="ECO:0007669"/>
    <property type="project" value="TreeGrafter"/>
</dbReference>
<dbReference type="AlphaFoldDB" id="A0A0W4ZRQ6"/>
<dbReference type="Pfam" id="PF04935">
    <property type="entry name" value="SURF6"/>
    <property type="match status" value="1"/>
</dbReference>
<dbReference type="PANTHER" id="PTHR14369">
    <property type="entry name" value="SURFEIT LOCUS PROTEIN 6"/>
    <property type="match status" value="1"/>
</dbReference>
<dbReference type="GO" id="GO:0003723">
    <property type="term" value="F:RNA binding"/>
    <property type="evidence" value="ECO:0007669"/>
    <property type="project" value="TreeGrafter"/>
</dbReference>
<feature type="domain" description="Ribosomal RNA-processing protein 14/surfeit locus protein 6 C-terminal" evidence="5">
    <location>
        <begin position="172"/>
        <end position="356"/>
    </location>
</feature>
<protein>
    <recommendedName>
        <fullName evidence="5">Ribosomal RNA-processing protein 14/surfeit locus protein 6 C-terminal domain-containing protein</fullName>
    </recommendedName>
</protein>
<name>A0A0W4ZRQ6_PNEJ7</name>
<reference evidence="7" key="1">
    <citation type="journal article" date="2016" name="Nat. Commun.">
        <title>Genome analysis of three Pneumocystis species reveals adaptation mechanisms to life exclusively in mammalian hosts.</title>
        <authorList>
            <person name="Ma L."/>
            <person name="Chen Z."/>
            <person name="Huang D.W."/>
            <person name="Kutty G."/>
            <person name="Ishihara M."/>
            <person name="Wang H."/>
            <person name="Abouelleil A."/>
            <person name="Bishop L."/>
            <person name="Davey E."/>
            <person name="Deng R."/>
            <person name="Deng X."/>
            <person name="Fan L."/>
            <person name="Fantoni G."/>
            <person name="Fitzgerald M."/>
            <person name="Gogineni E."/>
            <person name="Goldberg J.M."/>
            <person name="Handley G."/>
            <person name="Hu X."/>
            <person name="Huber C."/>
            <person name="Jiao X."/>
            <person name="Jones K."/>
            <person name="Levin J.Z."/>
            <person name="Liu Y."/>
            <person name="Macdonald P."/>
            <person name="Melnikov A."/>
            <person name="Raley C."/>
            <person name="Sassi M."/>
            <person name="Sherman B.T."/>
            <person name="Song X."/>
            <person name="Sykes S."/>
            <person name="Tran B."/>
            <person name="Walsh L."/>
            <person name="Xia Y."/>
            <person name="Yang J."/>
            <person name="Young S."/>
            <person name="Zeng Q."/>
            <person name="Zheng X."/>
            <person name="Stephens R."/>
            <person name="Nusbaum C."/>
            <person name="Birren B.W."/>
            <person name="Azadi P."/>
            <person name="Lempicki R.A."/>
            <person name="Cuomo C.A."/>
            <person name="Kovacs J.A."/>
        </authorList>
    </citation>
    <scope>NUCLEOTIDE SEQUENCE [LARGE SCALE GENOMIC DNA]</scope>
    <source>
        <strain evidence="7">RU7</strain>
    </source>
</reference>
<evidence type="ECO:0000313" key="6">
    <source>
        <dbReference type="EMBL" id="KTW31038.1"/>
    </source>
</evidence>
<dbReference type="GO" id="GO:0042273">
    <property type="term" value="P:ribosomal large subunit biogenesis"/>
    <property type="evidence" value="ECO:0007669"/>
    <property type="project" value="TreeGrafter"/>
</dbReference>
<dbReference type="GO" id="GO:0003677">
    <property type="term" value="F:DNA binding"/>
    <property type="evidence" value="ECO:0007669"/>
    <property type="project" value="TreeGrafter"/>
</dbReference>
<keyword evidence="7" id="KW-1185">Reference proteome</keyword>
<feature type="compositionally biased region" description="Basic residues" evidence="4">
    <location>
        <begin position="350"/>
        <end position="363"/>
    </location>
</feature>
<accession>A0A0W4ZRQ6</accession>
<evidence type="ECO:0000256" key="1">
    <source>
        <dbReference type="ARBA" id="ARBA00004123"/>
    </source>
</evidence>
<evidence type="ECO:0000259" key="5">
    <source>
        <dbReference type="Pfam" id="PF04935"/>
    </source>
</evidence>
<dbReference type="PANTHER" id="PTHR14369:SF0">
    <property type="entry name" value="SURFEIT LOCUS PROTEIN 6"/>
    <property type="match status" value="1"/>
</dbReference>
<dbReference type="OrthoDB" id="444809at2759"/>
<evidence type="ECO:0000313" key="7">
    <source>
        <dbReference type="Proteomes" id="UP000053447"/>
    </source>
</evidence>
<organism evidence="6 7">
    <name type="scientific">Pneumocystis jirovecii (strain RU7)</name>
    <name type="common">Human pneumocystis pneumonia agent</name>
    <dbReference type="NCBI Taxonomy" id="1408657"/>
    <lineage>
        <taxon>Eukaryota</taxon>
        <taxon>Fungi</taxon>
        <taxon>Dikarya</taxon>
        <taxon>Ascomycota</taxon>
        <taxon>Taphrinomycotina</taxon>
        <taxon>Pneumocystomycetes</taxon>
        <taxon>Pneumocystaceae</taxon>
        <taxon>Pneumocystis</taxon>
    </lineage>
</organism>